<comment type="caution">
    <text evidence="11">The sequence shown here is derived from an EMBL/GenBank/DDBJ whole genome shotgun (WGS) entry which is preliminary data.</text>
</comment>
<feature type="binding site" evidence="9">
    <location>
        <position position="16"/>
    </location>
    <ligand>
        <name>ATP</name>
        <dbReference type="ChEBI" id="CHEBI:30616"/>
    </ligand>
</feature>
<keyword evidence="5 9" id="KW-0547">Nucleotide-binding</keyword>
<evidence type="ECO:0000313" key="11">
    <source>
        <dbReference type="EMBL" id="MBB2161283.1"/>
    </source>
</evidence>
<keyword evidence="7 9" id="KW-0067">ATP-binding</keyword>
<keyword evidence="8 9" id="KW-0460">Magnesium</keyword>
<comment type="pathway">
    <text evidence="9">Metabolic intermediate biosynthesis; acetyl-CoA biosynthesis; acetyl-CoA from acetate: step 1/2.</text>
</comment>
<dbReference type="PROSITE" id="PS01075">
    <property type="entry name" value="ACETATE_KINASE_1"/>
    <property type="match status" value="1"/>
</dbReference>
<dbReference type="GO" id="GO:0005524">
    <property type="term" value="F:ATP binding"/>
    <property type="evidence" value="ECO:0007669"/>
    <property type="project" value="UniProtKB-KW"/>
</dbReference>
<comment type="subcellular location">
    <subcellularLocation>
        <location evidence="9">Cytoplasm</location>
    </subcellularLocation>
</comment>
<dbReference type="PANTHER" id="PTHR21060">
    <property type="entry name" value="ACETATE KINASE"/>
    <property type="match status" value="1"/>
</dbReference>
<dbReference type="Pfam" id="PF00871">
    <property type="entry name" value="Acetate_kinase"/>
    <property type="match status" value="1"/>
</dbReference>
<evidence type="ECO:0000313" key="12">
    <source>
        <dbReference type="Proteomes" id="UP000589085"/>
    </source>
</evidence>
<dbReference type="Gene3D" id="3.30.420.40">
    <property type="match status" value="2"/>
</dbReference>
<keyword evidence="3 9" id="KW-0808">Transferase</keyword>
<comment type="subunit">
    <text evidence="9">Homodimer.</text>
</comment>
<dbReference type="InterPro" id="IPR023865">
    <property type="entry name" value="Aliphatic_acid_kinase_CS"/>
</dbReference>
<dbReference type="HAMAP" id="MF_00020">
    <property type="entry name" value="Acetate_kinase"/>
    <property type="match status" value="1"/>
</dbReference>
<feature type="binding site" evidence="9">
    <location>
        <begin position="334"/>
        <end position="338"/>
    </location>
    <ligand>
        <name>ATP</name>
        <dbReference type="ChEBI" id="CHEBI:30616"/>
    </ligand>
</feature>
<dbReference type="InterPro" id="IPR004372">
    <property type="entry name" value="Ac/propionate_kinase"/>
</dbReference>
<dbReference type="NCBIfam" id="TIGR00016">
    <property type="entry name" value="ackA"/>
    <property type="match status" value="1"/>
</dbReference>
<evidence type="ECO:0000256" key="8">
    <source>
        <dbReference type="ARBA" id="ARBA00022842"/>
    </source>
</evidence>
<evidence type="ECO:0000256" key="9">
    <source>
        <dbReference type="HAMAP-Rule" id="MF_00020"/>
    </source>
</evidence>
<dbReference type="GO" id="GO:0006083">
    <property type="term" value="P:acetate metabolic process"/>
    <property type="evidence" value="ECO:0007669"/>
    <property type="project" value="TreeGrafter"/>
</dbReference>
<organism evidence="11 12">
    <name type="scientific">Gluconacetobacter sacchari</name>
    <dbReference type="NCBI Taxonomy" id="92759"/>
    <lineage>
        <taxon>Bacteria</taxon>
        <taxon>Pseudomonadati</taxon>
        <taxon>Pseudomonadota</taxon>
        <taxon>Alphaproteobacteria</taxon>
        <taxon>Acetobacterales</taxon>
        <taxon>Acetobacteraceae</taxon>
        <taxon>Gluconacetobacter</taxon>
    </lineage>
</organism>
<sequence>MATAILALNAGSSSVKFTLFHQEPGAGARRIAHGELEGLPAHPHFRATGADGAVLVDRTWPAAAAEGEDPHDGPVAGLLDWVASHLGDVPLLGVGHRVVHGGGEFAAPIRITPDILARLEALTPLAPLHQPASLGPIRALLALRPDLPQVACFDTAFHHTLPAIATRLPLPASYGARGVRRYGFHGLSYEYIASTLPGLSPRLAAGRTIVAHLGNGASLCALAAGRSIETTMGFSVLDGLVMGTRCGQIDPGVLLYMMRAEGLDAAGIEAVLYHQAGLLGLSGVSSDMRDLQDRAAGDEAARAALEMFTYRLAQQAGAMIPVLGGLDGLVFTAGIGEHDAAIRQAACARLSWLGVRLDPAANEAHAAVISTPDSTVEVRVIPTDEESMIRRHVVATLTSPQAGAGIMPAGNVKGKERT</sequence>
<comment type="catalytic activity">
    <reaction evidence="9">
        <text>acetate + ATP = acetyl phosphate + ADP</text>
        <dbReference type="Rhea" id="RHEA:11352"/>
        <dbReference type="ChEBI" id="CHEBI:22191"/>
        <dbReference type="ChEBI" id="CHEBI:30089"/>
        <dbReference type="ChEBI" id="CHEBI:30616"/>
        <dbReference type="ChEBI" id="CHEBI:456216"/>
        <dbReference type="EC" id="2.7.2.1"/>
    </reaction>
</comment>
<dbReference type="PANTHER" id="PTHR21060:SF21">
    <property type="entry name" value="ACETATE KINASE"/>
    <property type="match status" value="1"/>
</dbReference>
<dbReference type="PROSITE" id="PS01076">
    <property type="entry name" value="ACETATE_KINASE_2"/>
    <property type="match status" value="1"/>
</dbReference>
<evidence type="ECO:0000256" key="4">
    <source>
        <dbReference type="ARBA" id="ARBA00022723"/>
    </source>
</evidence>
<proteinExistence type="inferred from homology"/>
<evidence type="ECO:0000256" key="3">
    <source>
        <dbReference type="ARBA" id="ARBA00022679"/>
    </source>
</evidence>
<gene>
    <name evidence="9" type="primary">ackA</name>
    <name evidence="11" type="ORF">HLH48_14075</name>
</gene>
<dbReference type="UniPathway" id="UPA00340">
    <property type="reaction ID" value="UER00458"/>
</dbReference>
<accession>A0A7W4IEA2</accession>
<keyword evidence="2 9" id="KW-0963">Cytoplasm</keyword>
<comment type="similarity">
    <text evidence="1 9 10">Belongs to the acetokinase family.</text>
</comment>
<comment type="cofactor">
    <cofactor evidence="9">
        <name>Mg(2+)</name>
        <dbReference type="ChEBI" id="CHEBI:18420"/>
    </cofactor>
    <cofactor evidence="9">
        <name>Mn(2+)</name>
        <dbReference type="ChEBI" id="CHEBI:29035"/>
    </cofactor>
    <text evidence="9">Mg(2+). Can also accept Mn(2+).</text>
</comment>
<dbReference type="GO" id="GO:0000287">
    <property type="term" value="F:magnesium ion binding"/>
    <property type="evidence" value="ECO:0007669"/>
    <property type="project" value="UniProtKB-UniRule"/>
</dbReference>
<dbReference type="SUPFAM" id="SSF53067">
    <property type="entry name" value="Actin-like ATPase domain"/>
    <property type="match status" value="2"/>
</dbReference>
<protein>
    <recommendedName>
        <fullName evidence="9">Acetate kinase</fullName>
        <ecNumber evidence="9">2.7.2.1</ecNumber>
    </recommendedName>
    <alternativeName>
        <fullName evidence="9">Acetokinase</fullName>
    </alternativeName>
</protein>
<dbReference type="GO" id="GO:0006085">
    <property type="term" value="P:acetyl-CoA biosynthetic process"/>
    <property type="evidence" value="ECO:0007669"/>
    <property type="project" value="UniProtKB-UniRule"/>
</dbReference>
<dbReference type="PRINTS" id="PR00471">
    <property type="entry name" value="ACETATEKNASE"/>
</dbReference>
<dbReference type="InterPro" id="IPR000890">
    <property type="entry name" value="Aliphatic_acid_kin_short-chain"/>
</dbReference>
<dbReference type="GO" id="GO:0005829">
    <property type="term" value="C:cytosol"/>
    <property type="evidence" value="ECO:0007669"/>
    <property type="project" value="TreeGrafter"/>
</dbReference>
<feature type="binding site" evidence="9">
    <location>
        <position position="97"/>
    </location>
    <ligand>
        <name>substrate</name>
    </ligand>
</feature>
<keyword evidence="6 9" id="KW-0418">Kinase</keyword>
<evidence type="ECO:0000256" key="6">
    <source>
        <dbReference type="ARBA" id="ARBA00022777"/>
    </source>
</evidence>
<feature type="active site" description="Proton donor/acceptor" evidence="9">
    <location>
        <position position="154"/>
    </location>
</feature>
<dbReference type="AlphaFoldDB" id="A0A7W4IEA2"/>
<evidence type="ECO:0000256" key="7">
    <source>
        <dbReference type="ARBA" id="ARBA00022840"/>
    </source>
</evidence>
<dbReference type="EC" id="2.7.2.1" evidence="9"/>
<dbReference type="InterPro" id="IPR043129">
    <property type="entry name" value="ATPase_NBD"/>
</dbReference>
<dbReference type="GO" id="GO:0008776">
    <property type="term" value="F:acetate kinase activity"/>
    <property type="evidence" value="ECO:0007669"/>
    <property type="project" value="UniProtKB-UniRule"/>
</dbReference>
<comment type="function">
    <text evidence="9">Catalyzes the formation of acetyl phosphate from acetate and ATP. Can also catalyze the reverse reaction.</text>
</comment>
<feature type="site" description="Transition state stabilizer" evidence="9">
    <location>
        <position position="185"/>
    </location>
</feature>
<dbReference type="PIRSF" id="PIRSF000722">
    <property type="entry name" value="Acetate_prop_kin"/>
    <property type="match status" value="1"/>
</dbReference>
<feature type="binding site" evidence="9">
    <location>
        <position position="385"/>
    </location>
    <ligand>
        <name>Mg(2+)</name>
        <dbReference type="ChEBI" id="CHEBI:18420"/>
    </ligand>
</feature>
<feature type="binding site" evidence="9">
    <location>
        <begin position="287"/>
        <end position="289"/>
    </location>
    <ligand>
        <name>ATP</name>
        <dbReference type="ChEBI" id="CHEBI:30616"/>
    </ligand>
</feature>
<dbReference type="EMBL" id="JABEQJ010000018">
    <property type="protein sequence ID" value="MBB2161283.1"/>
    <property type="molecule type" value="Genomic_DNA"/>
</dbReference>
<dbReference type="RefSeq" id="WP_182998109.1">
    <property type="nucleotide sequence ID" value="NZ_JABEQJ010000018.1"/>
</dbReference>
<name>A0A7W4IEA2_9PROT</name>
<dbReference type="Proteomes" id="UP000589085">
    <property type="component" value="Unassembled WGS sequence"/>
</dbReference>
<feature type="binding site" evidence="9">
    <location>
        <position position="9"/>
    </location>
    <ligand>
        <name>Mg(2+)</name>
        <dbReference type="ChEBI" id="CHEBI:18420"/>
    </ligand>
</feature>
<evidence type="ECO:0000256" key="5">
    <source>
        <dbReference type="ARBA" id="ARBA00022741"/>
    </source>
</evidence>
<reference evidence="11 12" key="1">
    <citation type="submission" date="2020-04" db="EMBL/GenBank/DDBJ databases">
        <title>Description of novel Gluconacetobacter.</title>
        <authorList>
            <person name="Sombolestani A."/>
        </authorList>
    </citation>
    <scope>NUCLEOTIDE SEQUENCE [LARGE SCALE GENOMIC DNA]</scope>
    <source>
        <strain evidence="11 12">LMG 19747</strain>
    </source>
</reference>
<evidence type="ECO:0000256" key="10">
    <source>
        <dbReference type="RuleBase" id="RU003835"/>
    </source>
</evidence>
<feature type="site" description="Transition state stabilizer" evidence="9">
    <location>
        <position position="245"/>
    </location>
</feature>
<feature type="binding site" evidence="9">
    <location>
        <begin position="212"/>
        <end position="216"/>
    </location>
    <ligand>
        <name>ATP</name>
        <dbReference type="ChEBI" id="CHEBI:30616"/>
    </ligand>
</feature>
<keyword evidence="4 9" id="KW-0479">Metal-binding</keyword>
<evidence type="ECO:0000256" key="1">
    <source>
        <dbReference type="ARBA" id="ARBA00008748"/>
    </source>
</evidence>
<evidence type="ECO:0000256" key="2">
    <source>
        <dbReference type="ARBA" id="ARBA00022490"/>
    </source>
</evidence>